<keyword evidence="1" id="KW-0547">Nucleotide-binding</keyword>
<dbReference type="InterPro" id="IPR025662">
    <property type="entry name" value="Sigma_54_int_dom_ATP-bd_1"/>
</dbReference>
<evidence type="ECO:0000256" key="1">
    <source>
        <dbReference type="ARBA" id="ARBA00022741"/>
    </source>
</evidence>
<keyword evidence="5" id="KW-0804">Transcription</keyword>
<dbReference type="Gene3D" id="1.10.8.60">
    <property type="match status" value="1"/>
</dbReference>
<keyword evidence="8" id="KW-1185">Reference proteome</keyword>
<dbReference type="InterPro" id="IPR002197">
    <property type="entry name" value="HTH_Fis"/>
</dbReference>
<dbReference type="PANTHER" id="PTHR32071">
    <property type="entry name" value="TRANSCRIPTIONAL REGULATORY PROTEIN"/>
    <property type="match status" value="1"/>
</dbReference>
<dbReference type="InterPro" id="IPR002078">
    <property type="entry name" value="Sigma_54_int"/>
</dbReference>
<evidence type="ECO:0000256" key="2">
    <source>
        <dbReference type="ARBA" id="ARBA00022840"/>
    </source>
</evidence>
<keyword evidence="3" id="KW-0805">Transcription regulation</keyword>
<dbReference type="PROSITE" id="PS00675">
    <property type="entry name" value="SIGMA54_INTERACT_1"/>
    <property type="match status" value="1"/>
</dbReference>
<dbReference type="Gene3D" id="1.10.10.60">
    <property type="entry name" value="Homeodomain-like"/>
    <property type="match status" value="1"/>
</dbReference>
<evidence type="ECO:0000256" key="4">
    <source>
        <dbReference type="ARBA" id="ARBA00023125"/>
    </source>
</evidence>
<dbReference type="InterPro" id="IPR027417">
    <property type="entry name" value="P-loop_NTPase"/>
</dbReference>
<proteinExistence type="predicted"/>
<accession>A0ABS5T5B4</accession>
<dbReference type="Pfam" id="PF25601">
    <property type="entry name" value="AAA_lid_14"/>
    <property type="match status" value="1"/>
</dbReference>
<dbReference type="SUPFAM" id="SSF52540">
    <property type="entry name" value="P-loop containing nucleoside triphosphate hydrolases"/>
    <property type="match status" value="1"/>
</dbReference>
<dbReference type="Proteomes" id="UP000786875">
    <property type="component" value="Unassembled WGS sequence"/>
</dbReference>
<dbReference type="InterPro" id="IPR058031">
    <property type="entry name" value="AAA_lid_NorR"/>
</dbReference>
<dbReference type="CDD" id="cd00009">
    <property type="entry name" value="AAA"/>
    <property type="match status" value="1"/>
</dbReference>
<dbReference type="RefSeq" id="WP_214213981.1">
    <property type="nucleotide sequence ID" value="NZ_JABBFO010000007.1"/>
</dbReference>
<dbReference type="InterPro" id="IPR025943">
    <property type="entry name" value="Sigma_54_int_dom_ATP-bd_2"/>
</dbReference>
<keyword evidence="4" id="KW-0238">DNA-binding</keyword>
<sequence>MSTYSPGINTADADADLISCAAKSIETLRLAEKIAKVAVPVLIYGESGTGKECIARYIHRQQFGSLNTAPYIGVNCAAIPESLLEATLFGYEKGAFTGAVQAMPGKFEQANGGTLLLDEIGDMSLSLQVKLLRVLQEQEVERLGSTRRIKLNVRIIAATHQDIPLAVKEGRFRQDLYYRLAVLPITIAPLRERREDILPLVAHFIEKYRTFTSSTVTVSAEVQRALLSYEWTGNVRELENKVQRGLILCQGGELTVEDLGLPAIACSHPDLAPDAANISAIRDKGKQVEQQYVLDVLKQFNGNKTLTAEKLGITPRALRYRLSSMRQSGLCR</sequence>
<evidence type="ECO:0000313" key="8">
    <source>
        <dbReference type="Proteomes" id="UP000786875"/>
    </source>
</evidence>
<dbReference type="PANTHER" id="PTHR32071:SF21">
    <property type="entry name" value="TRANSCRIPTIONAL REGULATORY PROTEIN FLGR"/>
    <property type="match status" value="1"/>
</dbReference>
<evidence type="ECO:0000256" key="5">
    <source>
        <dbReference type="ARBA" id="ARBA00023163"/>
    </source>
</evidence>
<dbReference type="PROSITE" id="PS50045">
    <property type="entry name" value="SIGMA54_INTERACT_4"/>
    <property type="match status" value="1"/>
</dbReference>
<feature type="domain" description="Sigma-54 factor interaction" evidence="6">
    <location>
        <begin position="17"/>
        <end position="247"/>
    </location>
</feature>
<dbReference type="EMBL" id="JABBFO010000007">
    <property type="protein sequence ID" value="MBT0727555.1"/>
    <property type="molecule type" value="Genomic_DNA"/>
</dbReference>
<protein>
    <submittedName>
        <fullName evidence="7">Sigma-54-dependent Fis family transcriptional regulator</fullName>
    </submittedName>
</protein>
<dbReference type="PROSITE" id="PS00676">
    <property type="entry name" value="SIGMA54_INTERACT_2"/>
    <property type="match status" value="1"/>
</dbReference>
<reference evidence="7 8" key="1">
    <citation type="submission" date="2020-04" db="EMBL/GenBank/DDBJ databases">
        <title>Genome sequencing of Rosenbergiella species.</title>
        <authorList>
            <person name="Alvarez-Perez S."/>
            <person name="Lievens B."/>
        </authorList>
    </citation>
    <scope>NUCLEOTIDE SEQUENCE [LARGE SCALE GENOMIC DNA]</scope>
    <source>
        <strain evidence="7 8">CdVSA20.1</strain>
    </source>
</reference>
<gene>
    <name evidence="7" type="ORF">HGT73_09190</name>
</gene>
<evidence type="ECO:0000256" key="3">
    <source>
        <dbReference type="ARBA" id="ARBA00023015"/>
    </source>
</evidence>
<dbReference type="Gene3D" id="3.40.50.300">
    <property type="entry name" value="P-loop containing nucleotide triphosphate hydrolases"/>
    <property type="match status" value="1"/>
</dbReference>
<dbReference type="Pfam" id="PF02954">
    <property type="entry name" value="HTH_8"/>
    <property type="match status" value="1"/>
</dbReference>
<dbReference type="Pfam" id="PF00158">
    <property type="entry name" value="Sigma54_activat"/>
    <property type="match status" value="1"/>
</dbReference>
<evidence type="ECO:0000313" key="7">
    <source>
        <dbReference type="EMBL" id="MBT0727555.1"/>
    </source>
</evidence>
<dbReference type="InterPro" id="IPR009057">
    <property type="entry name" value="Homeodomain-like_sf"/>
</dbReference>
<evidence type="ECO:0000259" key="6">
    <source>
        <dbReference type="PROSITE" id="PS50045"/>
    </source>
</evidence>
<dbReference type="InterPro" id="IPR003593">
    <property type="entry name" value="AAA+_ATPase"/>
</dbReference>
<dbReference type="SUPFAM" id="SSF46689">
    <property type="entry name" value="Homeodomain-like"/>
    <property type="match status" value="1"/>
</dbReference>
<dbReference type="SMART" id="SM00382">
    <property type="entry name" value="AAA"/>
    <property type="match status" value="1"/>
</dbReference>
<name>A0ABS5T5B4_9GAMM</name>
<organism evidence="7 8">
    <name type="scientific">Rosenbergiella australiborealis</name>
    <dbReference type="NCBI Taxonomy" id="1544696"/>
    <lineage>
        <taxon>Bacteria</taxon>
        <taxon>Pseudomonadati</taxon>
        <taxon>Pseudomonadota</taxon>
        <taxon>Gammaproteobacteria</taxon>
        <taxon>Enterobacterales</taxon>
        <taxon>Erwiniaceae</taxon>
        <taxon>Rosenbergiella</taxon>
    </lineage>
</organism>
<keyword evidence="2" id="KW-0067">ATP-binding</keyword>
<comment type="caution">
    <text evidence="7">The sequence shown here is derived from an EMBL/GenBank/DDBJ whole genome shotgun (WGS) entry which is preliminary data.</text>
</comment>